<dbReference type="EMBL" id="HM114315">
    <property type="protein sequence ID" value="ADJ19483.1"/>
    <property type="molecule type" value="Genomic_DNA"/>
</dbReference>
<dbReference type="RefSeq" id="YP_004300749.1">
    <property type="nucleotide sequence ID" value="NC_015250.1"/>
</dbReference>
<proteinExistence type="predicted"/>
<gene>
    <name evidence="2" type="primary">15</name>
    <name evidence="2" type="ORF">Acj133p168</name>
</gene>
<dbReference type="InterPro" id="IPR031997">
    <property type="entry name" value="T4-gp15_tss"/>
</dbReference>
<reference evidence="2 3" key="1">
    <citation type="journal article" date="2010" name="Virol. J.">
        <title>Genomes of the T4-related bacteriophages as windows on microbial genome evolution.</title>
        <authorList>
            <person name="Petrov V.M."/>
            <person name="Ratnayaka S."/>
            <person name="Nolan J.M."/>
            <person name="Miller E.S."/>
            <person name="Karam J.D."/>
        </authorList>
    </citation>
    <scope>NUCLEOTIDE SEQUENCE [LARGE SCALE GENOMIC DNA]</scope>
    <source>
        <strain evidence="2">Acj133</strain>
    </source>
</reference>
<dbReference type="GeneID" id="10323155"/>
<keyword evidence="3" id="KW-1185">Reference proteome</keyword>
<accession>D9I6A2</accession>
<name>D9I6A2_9CAUD</name>
<dbReference type="Proteomes" id="UP000000330">
    <property type="component" value="Segment"/>
</dbReference>
<dbReference type="InterPro" id="IPR038553">
    <property type="entry name" value="T4-gp15_tss_sf"/>
</dbReference>
<evidence type="ECO:0000256" key="1">
    <source>
        <dbReference type="SAM" id="MobiDB-lite"/>
    </source>
</evidence>
<dbReference type="Gene3D" id="3.30.2000.40">
    <property type="entry name" value="Myoviridae tail sheath stabiliser"/>
    <property type="match status" value="1"/>
</dbReference>
<protein>
    <submittedName>
        <fullName evidence="2">Gp15 tail sheath stabilizer and completion protein</fullName>
    </submittedName>
</protein>
<evidence type="ECO:0000313" key="3">
    <source>
        <dbReference type="Proteomes" id="UP000000330"/>
    </source>
</evidence>
<dbReference type="KEGG" id="vg:10323155"/>
<feature type="compositionally biased region" description="Pro residues" evidence="1">
    <location>
        <begin position="267"/>
        <end position="276"/>
    </location>
</feature>
<evidence type="ECO:0000313" key="2">
    <source>
        <dbReference type="EMBL" id="ADJ19483.1"/>
    </source>
</evidence>
<sequence length="276" mass="32322">MHGNFYNSSFRRYIVLMGDLFSRIEVERRRGDKTHWQRVPVTYASKEHFVAKLESKFSINTENGDVPKIDTILPRMNLHMVDVTYNAQKKTGMLNRKIVQNQHKPGELVSQYNPVPVKMIFELGIYTRHQNDMFQIVEQIIPYFQPHFTTTIKEFNGHDLVIDRDINITWQSIAVDEDLQGDKQSVRRLEWSMMFEVDGWIYPPVAEIRGEIRTIYLDFFSGEREFTDKAEFESVDFQVDPADISIDEWDKLGRPHVESETSNTPIPVEPIPPGVR</sequence>
<feature type="region of interest" description="Disordered" evidence="1">
    <location>
        <begin position="253"/>
        <end position="276"/>
    </location>
</feature>
<organism evidence="2 3">
    <name type="scientific">Acinetobacter phage 133</name>
    <dbReference type="NCBI Taxonomy" id="2919552"/>
    <lineage>
        <taxon>Viruses</taxon>
        <taxon>Duplodnaviria</taxon>
        <taxon>Heunggongvirae</taxon>
        <taxon>Uroviricota</taxon>
        <taxon>Caudoviricetes</taxon>
        <taxon>Pantevenvirales</taxon>
        <taxon>Straboviridae</taxon>
        <taxon>Tevenvirinae</taxon>
        <taxon>Centumtrigintavirus</taxon>
        <taxon>Centumtrigintavirus cv133</taxon>
        <taxon>Acinetobacter virus 133</taxon>
    </lineage>
</organism>
<dbReference type="Pfam" id="PF16724">
    <property type="entry name" value="T4-gp15_tss"/>
    <property type="match status" value="1"/>
</dbReference>